<dbReference type="PANTHER" id="PTHR23025:SF3">
    <property type="entry name" value="HORMONE-SENSITIVE LIPASE"/>
    <property type="match status" value="1"/>
</dbReference>
<protein>
    <submittedName>
        <fullName evidence="4">Alpha/Beta hydrolase protein</fullName>
    </submittedName>
</protein>
<sequence>MIDHVLGRPSIKFRKIQVLAVVSFWSAYLYRGNRHGPPLLRRLSSVLSNRLTTWQTVIITLLWLYVARNFGKLVGLECPEPLANLYSRPYFRATWVTTALDAGFWSAMPIRRKWLRDLCSVIFTAYYLICAEQADEKVRKVRATLTVDHLRVSWDKGTTPYLNFLTNLMRPRLMRYPPRAIRIPRPSGSSYKDPVQGWLYFDGPISALKNYNKVVLDIPGGGFVAMTPRNHDDKLIGWAAKTGLPVLSLNYKKAPEYPYPYALNECYDVYRTIIASRGRCLGLSGDSVPKIIVAGDSAGGNLAVGMVLMILQSGTTEHRRWHGEPSLPPPEALILVYPSLDMNIGNWMTDEQMALIRDRKTRKTNDGILRRKSDDYRKLTPNTPHHSDEEDEDEDQETPPARPGPSKTNGDNSSSKTLTESSSMARSPSTSVQLSAAHTGVDSRALEQRLTESPSLSQRLAEAPLSKPKTFKTRLAMSSMISYFGDRILTPEMMRAMIVLYIGPHNRPDFSTDYLLSPLLAPESLLVNMPKTYFLTGERDPLVDDTVIFAGRIRQAKAAAWRERKELGLLSASEARAFVDEDHVEVILVPGISHGFLQFVSVFSDGWRYIFRCARWMREVADKIDRDAARAARSSLSSKNGGVGIVLKRSSGPRHHYRRSTFESSGDDERPLEMSFPGKAQSGGANRHLAATNGNGSAAARRRFQADADDMSPGRARSEATDYFGEDGAGKSANGTHEGDDDDAANGEANGGAANDNNNGYPNGKNGSRGRGRGRTAGSGNRPRRKSLVSLASEDDLLGRRMRGLTGSLMREAGQMYEPGSP</sequence>
<dbReference type="EMBL" id="JBBPHU010000004">
    <property type="protein sequence ID" value="KAK7518597.1"/>
    <property type="molecule type" value="Genomic_DNA"/>
</dbReference>
<feature type="compositionally biased region" description="Low complexity" evidence="2">
    <location>
        <begin position="413"/>
        <end position="423"/>
    </location>
</feature>
<keyword evidence="4" id="KW-0378">Hydrolase</keyword>
<feature type="active site" evidence="1">
    <location>
        <position position="297"/>
    </location>
</feature>
<feature type="region of interest" description="Disordered" evidence="2">
    <location>
        <begin position="366"/>
        <end position="441"/>
    </location>
</feature>
<feature type="region of interest" description="Disordered" evidence="2">
    <location>
        <begin position="803"/>
        <end position="822"/>
    </location>
</feature>
<evidence type="ECO:0000256" key="2">
    <source>
        <dbReference type="SAM" id="MobiDB-lite"/>
    </source>
</evidence>
<proteinExistence type="predicted"/>
<dbReference type="InterPro" id="IPR013094">
    <property type="entry name" value="AB_hydrolase_3"/>
</dbReference>
<dbReference type="SUPFAM" id="SSF53474">
    <property type="entry name" value="alpha/beta-Hydrolases"/>
    <property type="match status" value="1"/>
</dbReference>
<organism evidence="4 5">
    <name type="scientific">Phyllosticta citriasiana</name>
    <dbReference type="NCBI Taxonomy" id="595635"/>
    <lineage>
        <taxon>Eukaryota</taxon>
        <taxon>Fungi</taxon>
        <taxon>Dikarya</taxon>
        <taxon>Ascomycota</taxon>
        <taxon>Pezizomycotina</taxon>
        <taxon>Dothideomycetes</taxon>
        <taxon>Dothideomycetes incertae sedis</taxon>
        <taxon>Botryosphaeriales</taxon>
        <taxon>Phyllostictaceae</taxon>
        <taxon>Phyllosticta</taxon>
    </lineage>
</organism>
<name>A0ABR1KRW1_9PEZI</name>
<dbReference type="InterPro" id="IPR033140">
    <property type="entry name" value="Lipase_GDXG_put_SER_AS"/>
</dbReference>
<reference evidence="4 5" key="1">
    <citation type="submission" date="2024-04" db="EMBL/GenBank/DDBJ databases">
        <title>Phyllosticta paracitricarpa is synonymous to the EU quarantine fungus P. citricarpa based on phylogenomic analyses.</title>
        <authorList>
            <consortium name="Lawrence Berkeley National Laboratory"/>
            <person name="Van Ingen-Buijs V.A."/>
            <person name="Van Westerhoven A.C."/>
            <person name="Haridas S."/>
            <person name="Skiadas P."/>
            <person name="Martin F."/>
            <person name="Groenewald J.Z."/>
            <person name="Crous P.W."/>
            <person name="Seidl M.F."/>
        </authorList>
    </citation>
    <scope>NUCLEOTIDE SEQUENCE [LARGE SCALE GENOMIC DNA]</scope>
    <source>
        <strain evidence="4 5">CBS 123371</strain>
    </source>
</reference>
<dbReference type="Gene3D" id="3.40.50.1820">
    <property type="entry name" value="alpha/beta hydrolase"/>
    <property type="match status" value="2"/>
</dbReference>
<keyword evidence="5" id="KW-1185">Reference proteome</keyword>
<evidence type="ECO:0000313" key="4">
    <source>
        <dbReference type="EMBL" id="KAK7518597.1"/>
    </source>
</evidence>
<feature type="domain" description="Alpha/beta hydrolase fold-3" evidence="3">
    <location>
        <begin position="219"/>
        <end position="347"/>
    </location>
</feature>
<feature type="region of interest" description="Disordered" evidence="2">
    <location>
        <begin position="643"/>
        <end position="795"/>
    </location>
</feature>
<evidence type="ECO:0000313" key="5">
    <source>
        <dbReference type="Proteomes" id="UP001363622"/>
    </source>
</evidence>
<gene>
    <name evidence="4" type="ORF">IWZ03DRAFT_150364</name>
</gene>
<dbReference type="Pfam" id="PF07859">
    <property type="entry name" value="Abhydrolase_3"/>
    <property type="match status" value="2"/>
</dbReference>
<accession>A0ABR1KRW1</accession>
<dbReference type="Proteomes" id="UP001363622">
    <property type="component" value="Unassembled WGS sequence"/>
</dbReference>
<feature type="compositionally biased region" description="Basic and acidic residues" evidence="2">
    <location>
        <begin position="366"/>
        <end position="378"/>
    </location>
</feature>
<feature type="domain" description="Alpha/beta hydrolase fold-3" evidence="3">
    <location>
        <begin position="478"/>
        <end position="559"/>
    </location>
</feature>
<comment type="caution">
    <text evidence="4">The sequence shown here is derived from an EMBL/GenBank/DDBJ whole genome shotgun (WGS) entry which is preliminary data.</text>
</comment>
<dbReference type="PANTHER" id="PTHR23025">
    <property type="entry name" value="TRIACYLGLYCEROL LIPASE"/>
    <property type="match status" value="1"/>
</dbReference>
<feature type="compositionally biased region" description="Low complexity" evidence="2">
    <location>
        <begin position="746"/>
        <end position="766"/>
    </location>
</feature>
<dbReference type="InterPro" id="IPR029058">
    <property type="entry name" value="AB_hydrolase_fold"/>
</dbReference>
<evidence type="ECO:0000256" key="1">
    <source>
        <dbReference type="PROSITE-ProRule" id="PRU10038"/>
    </source>
</evidence>
<dbReference type="PROSITE" id="PS01174">
    <property type="entry name" value="LIPASE_GDXG_SER"/>
    <property type="match status" value="1"/>
</dbReference>
<evidence type="ECO:0000259" key="3">
    <source>
        <dbReference type="Pfam" id="PF07859"/>
    </source>
</evidence>
<feature type="compositionally biased region" description="Polar residues" evidence="2">
    <location>
        <begin position="424"/>
        <end position="436"/>
    </location>
</feature>
<dbReference type="GO" id="GO:0016787">
    <property type="term" value="F:hydrolase activity"/>
    <property type="evidence" value="ECO:0007669"/>
    <property type="project" value="UniProtKB-KW"/>
</dbReference>